<keyword evidence="2" id="KW-0732">Signal</keyword>
<evidence type="ECO:0000313" key="3">
    <source>
        <dbReference type="EMBL" id="SMH50866.1"/>
    </source>
</evidence>
<evidence type="ECO:0008006" key="5">
    <source>
        <dbReference type="Google" id="ProtNLM"/>
    </source>
</evidence>
<evidence type="ECO:0000256" key="1">
    <source>
        <dbReference type="SAM" id="MobiDB-lite"/>
    </source>
</evidence>
<feature type="signal peptide" evidence="2">
    <location>
        <begin position="1"/>
        <end position="48"/>
    </location>
</feature>
<reference evidence="3 4" key="1">
    <citation type="submission" date="2017-04" db="EMBL/GenBank/DDBJ databases">
        <authorList>
            <person name="Afonso C.L."/>
            <person name="Miller P.J."/>
            <person name="Scott M.A."/>
            <person name="Spackman E."/>
            <person name="Goraichik I."/>
            <person name="Dimitrov K.M."/>
            <person name="Suarez D.L."/>
            <person name="Swayne D.E."/>
        </authorList>
    </citation>
    <scope>NUCLEOTIDE SEQUENCE [LARGE SCALE GENOMIC DNA]</scope>
    <source>
        <strain evidence="3 4">B5P</strain>
    </source>
</reference>
<name>A0A1X7PIX9_9HYPH</name>
<feature type="chain" id="PRO_5012598055" description="Lipoprotein" evidence="2">
    <location>
        <begin position="49"/>
        <end position="143"/>
    </location>
</feature>
<gene>
    <name evidence="3" type="ORF">SAMN02982922_4279</name>
</gene>
<proteinExistence type="predicted"/>
<dbReference type="EMBL" id="FXBL01000004">
    <property type="protein sequence ID" value="SMH50866.1"/>
    <property type="molecule type" value="Genomic_DNA"/>
</dbReference>
<keyword evidence="4" id="KW-1185">Reference proteome</keyword>
<evidence type="ECO:0000256" key="2">
    <source>
        <dbReference type="SAM" id="SignalP"/>
    </source>
</evidence>
<organism evidence="3 4">
    <name type="scientific">Mesorhizobium australicum</name>
    <dbReference type="NCBI Taxonomy" id="536018"/>
    <lineage>
        <taxon>Bacteria</taxon>
        <taxon>Pseudomonadati</taxon>
        <taxon>Pseudomonadota</taxon>
        <taxon>Alphaproteobacteria</taxon>
        <taxon>Hyphomicrobiales</taxon>
        <taxon>Phyllobacteriaceae</taxon>
        <taxon>Mesorhizobium</taxon>
    </lineage>
</organism>
<accession>A0A1X7PIX9</accession>
<dbReference type="AlphaFoldDB" id="A0A1X7PIX9"/>
<dbReference type="Proteomes" id="UP000193083">
    <property type="component" value="Unassembled WGS sequence"/>
</dbReference>
<sequence length="143" mass="15441">MPFARYATAPRAAVRPLASSAVKRAVPAAACLLALAIAGCTTSPARYAASLPQQDPKFHSPQCFEMRARAANYEAGRKPPMSWATGALMGPYGLAIAAASKEHQEKQRRLFARDMHLACSSRPLPRELDVEQERPAEPGSVPR</sequence>
<dbReference type="RefSeq" id="WP_348529052.1">
    <property type="nucleotide sequence ID" value="NZ_FXBL01000004.1"/>
</dbReference>
<feature type="compositionally biased region" description="Basic and acidic residues" evidence="1">
    <location>
        <begin position="124"/>
        <end position="136"/>
    </location>
</feature>
<protein>
    <recommendedName>
        <fullName evidence="5">Lipoprotein</fullName>
    </recommendedName>
</protein>
<feature type="region of interest" description="Disordered" evidence="1">
    <location>
        <begin position="122"/>
        <end position="143"/>
    </location>
</feature>
<evidence type="ECO:0000313" key="4">
    <source>
        <dbReference type="Proteomes" id="UP000193083"/>
    </source>
</evidence>